<dbReference type="OMA" id="EEQECHT"/>
<reference evidence="2" key="2">
    <citation type="submission" date="2021-03" db="UniProtKB">
        <authorList>
            <consortium name="EnsemblPlants"/>
        </authorList>
    </citation>
    <scope>IDENTIFICATION</scope>
</reference>
<accession>A0A803Q857</accession>
<reference evidence="2" key="1">
    <citation type="submission" date="2018-11" db="EMBL/GenBank/DDBJ databases">
        <authorList>
            <person name="Grassa J C."/>
        </authorList>
    </citation>
    <scope>NUCLEOTIDE SEQUENCE [LARGE SCALE GENOMIC DNA]</scope>
</reference>
<proteinExistence type="predicted"/>
<feature type="region of interest" description="Disordered" evidence="1">
    <location>
        <begin position="29"/>
        <end position="98"/>
    </location>
</feature>
<dbReference type="PANTHER" id="PTHR35162">
    <property type="entry name" value="OS08G0516600 PROTEIN"/>
    <property type="match status" value="1"/>
</dbReference>
<dbReference type="Gramene" id="evm.model.08.1271">
    <property type="protein sequence ID" value="cds.evm.model.08.1271"/>
    <property type="gene ID" value="evm.TU.08.1271"/>
</dbReference>
<evidence type="ECO:0000313" key="3">
    <source>
        <dbReference type="Proteomes" id="UP000596661"/>
    </source>
</evidence>
<protein>
    <submittedName>
        <fullName evidence="2">Uncharacterized protein</fullName>
    </submittedName>
</protein>
<dbReference type="AlphaFoldDB" id="A0A803Q857"/>
<dbReference type="InterPro" id="IPR053115">
    <property type="entry name" value="CDK_inhibitor"/>
</dbReference>
<dbReference type="Proteomes" id="UP000596661">
    <property type="component" value="Chromosome 8"/>
</dbReference>
<dbReference type="EMBL" id="UZAU01000706">
    <property type="status" value="NOT_ANNOTATED_CDS"/>
    <property type="molecule type" value="Genomic_DNA"/>
</dbReference>
<sequence>MGSEVLEECRPIIPMPTISIQRNISNLNEVKSLPSTDHDHNNPKQQGDELLCLEGGGEEECRTPPRSVDQHMLMVCPPPPRKARPPRRKLRPRSSSQRVLKVPEDLTSVFMLLTNPSKKIRTS</sequence>
<feature type="compositionally biased region" description="Basic residues" evidence="1">
    <location>
        <begin position="81"/>
        <end position="92"/>
    </location>
</feature>
<evidence type="ECO:0000313" key="2">
    <source>
        <dbReference type="EnsemblPlants" id="cds.evm.model.08.1271"/>
    </source>
</evidence>
<name>A0A803Q857_CANSA</name>
<dbReference type="PANTHER" id="PTHR35162:SF2">
    <property type="entry name" value="OS08G0516600 PROTEIN"/>
    <property type="match status" value="1"/>
</dbReference>
<dbReference type="EnsemblPlants" id="evm.model.08.1271">
    <property type="protein sequence ID" value="cds.evm.model.08.1271"/>
    <property type="gene ID" value="evm.TU.08.1271"/>
</dbReference>
<organism evidence="2 3">
    <name type="scientific">Cannabis sativa</name>
    <name type="common">Hemp</name>
    <name type="synonym">Marijuana</name>
    <dbReference type="NCBI Taxonomy" id="3483"/>
    <lineage>
        <taxon>Eukaryota</taxon>
        <taxon>Viridiplantae</taxon>
        <taxon>Streptophyta</taxon>
        <taxon>Embryophyta</taxon>
        <taxon>Tracheophyta</taxon>
        <taxon>Spermatophyta</taxon>
        <taxon>Magnoliopsida</taxon>
        <taxon>eudicotyledons</taxon>
        <taxon>Gunneridae</taxon>
        <taxon>Pentapetalae</taxon>
        <taxon>rosids</taxon>
        <taxon>fabids</taxon>
        <taxon>Rosales</taxon>
        <taxon>Cannabaceae</taxon>
        <taxon>Cannabis</taxon>
    </lineage>
</organism>
<evidence type="ECO:0000256" key="1">
    <source>
        <dbReference type="SAM" id="MobiDB-lite"/>
    </source>
</evidence>
<keyword evidence="3" id="KW-1185">Reference proteome</keyword>